<dbReference type="PANTHER" id="PTHR13457:SF1">
    <property type="entry name" value="HEAT REPEAT-CONTAINING PROTEIN 1"/>
    <property type="match status" value="1"/>
</dbReference>
<keyword evidence="5 10" id="KW-0690">Ribosome biogenesis</keyword>
<proteinExistence type="inferred from homology"/>
<dbReference type="GO" id="GO:0032040">
    <property type="term" value="C:small-subunit processome"/>
    <property type="evidence" value="ECO:0007669"/>
    <property type="project" value="TreeGrafter"/>
</dbReference>
<dbReference type="Pfam" id="PF12397">
    <property type="entry name" value="U3snoRNP10"/>
    <property type="match status" value="1"/>
</dbReference>
<evidence type="ECO:0000256" key="1">
    <source>
        <dbReference type="ARBA" id="ARBA00004604"/>
    </source>
</evidence>
<accession>A0AAQ3M960</accession>
<dbReference type="InterPro" id="IPR016024">
    <property type="entry name" value="ARM-type_fold"/>
</dbReference>
<comment type="function">
    <text evidence="9">Involved in nucleolar processing of pre-18S ribosomal RNA. Involved in ribosome biosynthesis.</text>
</comment>
<comment type="similarity">
    <text evidence="2 10">Belongs to the HEATR1/UTP10 family.</text>
</comment>
<evidence type="ECO:0000259" key="12">
    <source>
        <dbReference type="SMART" id="SM01036"/>
    </source>
</evidence>
<dbReference type="InterPro" id="IPR012954">
    <property type="entry name" value="BP28_C_dom"/>
</dbReference>
<dbReference type="Pfam" id="PF23243">
    <property type="entry name" value="HEAT_HEATR1"/>
    <property type="match status" value="1"/>
</dbReference>
<evidence type="ECO:0000256" key="6">
    <source>
        <dbReference type="ARBA" id="ARBA00022552"/>
    </source>
</evidence>
<dbReference type="Proteomes" id="UP001303373">
    <property type="component" value="Chromosome 10"/>
</dbReference>
<evidence type="ECO:0000313" key="13">
    <source>
        <dbReference type="EMBL" id="WPH03565.1"/>
    </source>
</evidence>
<evidence type="ECO:0000256" key="11">
    <source>
        <dbReference type="SAM" id="Coils"/>
    </source>
</evidence>
<dbReference type="Gene3D" id="1.25.10.10">
    <property type="entry name" value="Leucine-rich Repeat Variant"/>
    <property type="match status" value="3"/>
</dbReference>
<dbReference type="GO" id="GO:0045943">
    <property type="term" value="P:positive regulation of transcription by RNA polymerase I"/>
    <property type="evidence" value="ECO:0007669"/>
    <property type="project" value="TreeGrafter"/>
</dbReference>
<sequence length="1798" mass="197197">MATALQQQLAAIAANSTHQLDLKAQKTRHSKSLLFEPRDAASQNFDTIFQICYEGFEELCMLDSRFTPYARTLFSEQSKNADRTQMTAHENEELDRTIKSFLGLVCGRLLLKPAMKAVEWLVRRFAAHENETEWILLTFLPYHTSHIFPTLLSILPETLPGSFRFLHPYVAALQSPPRHAVLAAAISNQGLFSGLSDYVLKTARAKNHSAVLLGFWASITAQAVNGLIDSTRSGRESIRKQREEDLLLRILPILQSALSIKDVPELYLGSCMIMTILATKAALEDKVLDAMMESVAIGWAEQTIEDGLICLSVMAEEKEQIQQPRAVTRALLRLEEPSRMLDELSDRHRTDKLILATCLGALTAASKSSTSGLEFAKAVIDRQLLSEPYLIALAEDVLLRIKAMSDSDEHAATRDSLITGLSELMADESMAVAIRKAANDSNIDLSQLSAQLAIEPAHSDVAMRDGDDDGDESDAIALDDMTESDKQKVDGVISLLEETDSKRASFFDIENHQAVIDMNTSFHSLASAEQPFRQFLEIDAPCKESAMDTPTFLSSLATVWVGRGFAPVQARSRALEAAAQVLRKSDRTKIDFQALLPYVVVGLADSSQRVRKSAAALLLEFVTKSGTGSKIWCKDSIYNSNSGKLFWLSSIDGQALLESAILPVLEDCVLDGSHILQSLTNALNGVSPAKPASVKSEQKSMKSTTRASVCAYLASHVTLTTSAVVKLRLLEVLKGVGKTAGDARKTVLLPFVNEWRTLPSEQIELLCMTCSSNDASEESLDKAILGSLSHRSPDELQALKSIAAGEVQSRNGLPTTALACLRKLWSSMKTPSQTALADFLLDLIVEGVDVESSDPVQAEALETFRNLKFSSDVLAYLVESLPNTVELQEQTPPNKRRRTSKSENILARPSDPAKLKSAIKKVTVVLEVVESSKPAHHPQLLKGLFHLLGELHHYKTLMGSQLVYLQELLMGCLLSVVNGLKGGASADIDRSVVRADLIVECVRTTTSTQVHNTALLLISNLATWAPDLVLHSVMPLFTFMSTTLLRQSDEYSAHVTDQTVARIVPPLAASLKKKGKDLVSGAAELLLSFTAAFEHIPLHRRAGLFQHLVETLGAKEVLFAVVAMLLERYPEDSRMIDFTTDLMSSFPVVVQLQTFKQYMALVFDCLKKKRSLSDTILGFSEKDADQIEESVDTLLESLSGLLQSHSLRKRLAKELGKEGEDTERLQNIYADLLEQVMQLSRDLASNEELKDSVDSVLAALLALTPTKDFIESSAKLMQTGSDQTRQQVFRSLEARVADAKRGNATLQQVYIDVLPNCCVFIHEDQPVATRRCAITCIDQIVDKYGKTDRAATLDAARQVAGASALGGEDASLRVIAILCLASMVEVLGDDFIAILPQVLNKIFDYLDETIAAPLINAGLHSAAFSFATAVLDHIPWMMSSQYLDRAMELAARSAASKQSHTIGSEAEDFCLLAARKVEAQEFFDAANRTALQAYNLGPEAADQHLTMISAAVQHHNKATIAKCSQTVLSILETAFRMREIFADAPVDDNTEAIYAQVNSLGLSVVLKLNDATFRPFFIRWVEGATANNSSALPKSRLPQLISLYNFTHLLFDELKSIVTSYASFVLDNAATILNTMSIASAEDQKTLYPVLSTLAASFRHDQDDFWQAPAHFEAIASPLLHQLSLAPSTPASTLQTHLLPTITELAAAASSPDHHKSLNTGIMKCMRHDSAAVRLAAVQCERAITTELGFDWLSLLPEMLPFISELQEDDSEDVERETLRWVAQIEGVTGESLEGMLQ</sequence>
<evidence type="ECO:0000313" key="14">
    <source>
        <dbReference type="Proteomes" id="UP001303373"/>
    </source>
</evidence>
<keyword evidence="7 10" id="KW-0539">Nucleus</keyword>
<evidence type="ECO:0000256" key="9">
    <source>
        <dbReference type="ARBA" id="ARBA00025076"/>
    </source>
</evidence>
<dbReference type="GO" id="GO:0000462">
    <property type="term" value="P:maturation of SSU-rRNA from tricistronic rRNA transcript (SSU-rRNA, 5.8S rRNA, LSU-rRNA)"/>
    <property type="evidence" value="ECO:0007669"/>
    <property type="project" value="TreeGrafter"/>
</dbReference>
<dbReference type="Pfam" id="PF08146">
    <property type="entry name" value="BP28CT"/>
    <property type="match status" value="1"/>
</dbReference>
<feature type="coiled-coil region" evidence="11">
    <location>
        <begin position="1222"/>
        <end position="1249"/>
    </location>
</feature>
<dbReference type="InterPro" id="IPR022125">
    <property type="entry name" value="U3snoRNP10_N"/>
</dbReference>
<dbReference type="PANTHER" id="PTHR13457">
    <property type="entry name" value="BAP28"/>
    <property type="match status" value="1"/>
</dbReference>
<comment type="subunit">
    <text evidence="3 10">Component of the ribosomal small subunit (SSU) processome.</text>
</comment>
<dbReference type="SMART" id="SM01036">
    <property type="entry name" value="BP28CT"/>
    <property type="match status" value="1"/>
</dbReference>
<evidence type="ECO:0000256" key="2">
    <source>
        <dbReference type="ARBA" id="ARBA00010559"/>
    </source>
</evidence>
<dbReference type="InterPro" id="IPR040191">
    <property type="entry name" value="UTP10"/>
</dbReference>
<comment type="subcellular location">
    <subcellularLocation>
        <location evidence="1 10">Nucleus</location>
        <location evidence="1 10">Nucleolus</location>
    </subcellularLocation>
</comment>
<evidence type="ECO:0000256" key="5">
    <source>
        <dbReference type="ARBA" id="ARBA00022517"/>
    </source>
</evidence>
<dbReference type="InterPro" id="IPR056473">
    <property type="entry name" value="HEAT_Utp10/HEAT1"/>
</dbReference>
<evidence type="ECO:0000256" key="7">
    <source>
        <dbReference type="ARBA" id="ARBA00023242"/>
    </source>
</evidence>
<dbReference type="GO" id="GO:0034455">
    <property type="term" value="C:t-UTP complex"/>
    <property type="evidence" value="ECO:0007669"/>
    <property type="project" value="TreeGrafter"/>
</dbReference>
<protein>
    <recommendedName>
        <fullName evidence="4 10">U3 small nucleolar RNA-associated protein 10</fullName>
    </recommendedName>
</protein>
<dbReference type="InterPro" id="IPR011989">
    <property type="entry name" value="ARM-like"/>
</dbReference>
<gene>
    <name evidence="13" type="ORF">R9X50_00644600</name>
</gene>
<reference evidence="13 14" key="1">
    <citation type="submission" date="2023-11" db="EMBL/GenBank/DDBJ databases">
        <title>An acidophilic fungus is an integral part of prey digestion in a carnivorous sundew plant.</title>
        <authorList>
            <person name="Tsai I.J."/>
        </authorList>
    </citation>
    <scope>NUCLEOTIDE SEQUENCE [LARGE SCALE GENOMIC DNA]</scope>
    <source>
        <strain evidence="13">169a</strain>
    </source>
</reference>
<keyword evidence="6 10" id="KW-0698">rRNA processing</keyword>
<dbReference type="GO" id="GO:0030515">
    <property type="term" value="F:snoRNA binding"/>
    <property type="evidence" value="ECO:0007669"/>
    <property type="project" value="TreeGrafter"/>
</dbReference>
<evidence type="ECO:0000256" key="8">
    <source>
        <dbReference type="ARBA" id="ARBA00023274"/>
    </source>
</evidence>
<evidence type="ECO:0000256" key="3">
    <source>
        <dbReference type="ARBA" id="ARBA00011399"/>
    </source>
</evidence>
<keyword evidence="11" id="KW-0175">Coiled coil</keyword>
<dbReference type="SUPFAM" id="SSF48371">
    <property type="entry name" value="ARM repeat"/>
    <property type="match status" value="3"/>
</dbReference>
<name>A0AAQ3M960_9PEZI</name>
<dbReference type="GO" id="GO:0030686">
    <property type="term" value="C:90S preribosome"/>
    <property type="evidence" value="ECO:0007669"/>
    <property type="project" value="TreeGrafter"/>
</dbReference>
<evidence type="ECO:0000256" key="10">
    <source>
        <dbReference type="RuleBase" id="RU367065"/>
    </source>
</evidence>
<feature type="domain" description="BP28 C-terminal" evidence="12">
    <location>
        <begin position="1517"/>
        <end position="1665"/>
    </location>
</feature>
<dbReference type="EMBL" id="CP138589">
    <property type="protein sequence ID" value="WPH03565.1"/>
    <property type="molecule type" value="Genomic_DNA"/>
</dbReference>
<organism evidence="13 14">
    <name type="scientific">Acrodontium crateriforme</name>
    <dbReference type="NCBI Taxonomy" id="150365"/>
    <lineage>
        <taxon>Eukaryota</taxon>
        <taxon>Fungi</taxon>
        <taxon>Dikarya</taxon>
        <taxon>Ascomycota</taxon>
        <taxon>Pezizomycotina</taxon>
        <taxon>Dothideomycetes</taxon>
        <taxon>Dothideomycetidae</taxon>
        <taxon>Mycosphaerellales</taxon>
        <taxon>Teratosphaeriaceae</taxon>
        <taxon>Acrodontium</taxon>
    </lineage>
</organism>
<keyword evidence="14" id="KW-1185">Reference proteome</keyword>
<keyword evidence="8 10" id="KW-0687">Ribonucleoprotein</keyword>
<evidence type="ECO:0000256" key="4">
    <source>
        <dbReference type="ARBA" id="ARBA00015399"/>
    </source>
</evidence>